<evidence type="ECO:0000256" key="3">
    <source>
        <dbReference type="ARBA" id="ARBA00012438"/>
    </source>
</evidence>
<feature type="transmembrane region" description="Helical" evidence="14">
    <location>
        <begin position="40"/>
        <end position="60"/>
    </location>
</feature>
<keyword evidence="11 14" id="KW-0472">Membrane</keyword>
<dbReference type="SMART" id="SM00448">
    <property type="entry name" value="REC"/>
    <property type="match status" value="1"/>
</dbReference>
<dbReference type="SMART" id="SM00073">
    <property type="entry name" value="HPT"/>
    <property type="match status" value="1"/>
</dbReference>
<proteinExistence type="predicted"/>
<dbReference type="SUPFAM" id="SSF47226">
    <property type="entry name" value="Histidine-containing phosphotransfer domain, HPT domain"/>
    <property type="match status" value="1"/>
</dbReference>
<evidence type="ECO:0000256" key="8">
    <source>
        <dbReference type="ARBA" id="ARBA00022840"/>
    </source>
</evidence>
<dbReference type="InterPro" id="IPR003661">
    <property type="entry name" value="HisK_dim/P_dom"/>
</dbReference>
<dbReference type="Pfam" id="PF02518">
    <property type="entry name" value="HATPase_c"/>
    <property type="match status" value="1"/>
</dbReference>
<feature type="transmembrane region" description="Helical" evidence="14">
    <location>
        <begin position="72"/>
        <end position="92"/>
    </location>
</feature>
<dbReference type="EMBL" id="BAAFGK010000005">
    <property type="protein sequence ID" value="GAB0058478.1"/>
    <property type="molecule type" value="Genomic_DNA"/>
</dbReference>
<dbReference type="Gene3D" id="1.20.120.160">
    <property type="entry name" value="HPT domain"/>
    <property type="match status" value="1"/>
</dbReference>
<keyword evidence="5 13" id="KW-0597">Phosphoprotein</keyword>
<feature type="domain" description="Response regulatory" evidence="16">
    <location>
        <begin position="542"/>
        <end position="658"/>
    </location>
</feature>
<dbReference type="InterPro" id="IPR001789">
    <property type="entry name" value="Sig_transdc_resp-reg_receiver"/>
</dbReference>
<comment type="catalytic activity">
    <reaction evidence="1">
        <text>ATP + protein L-histidine = ADP + protein N-phospho-L-histidine.</text>
        <dbReference type="EC" id="2.7.13.3"/>
    </reaction>
</comment>
<accession>A0ABQ0CC81</accession>
<organism evidence="18 19">
    <name type="scientific">Candidatus Magnetaquiglobus chichijimensis</name>
    <dbReference type="NCBI Taxonomy" id="3141448"/>
    <lineage>
        <taxon>Bacteria</taxon>
        <taxon>Pseudomonadati</taxon>
        <taxon>Pseudomonadota</taxon>
        <taxon>Magnetococcia</taxon>
        <taxon>Magnetococcales</taxon>
        <taxon>Candidatus Magnetaquicoccaceae</taxon>
        <taxon>Candidatus Magnetaquiglobus</taxon>
    </lineage>
</organism>
<dbReference type="InterPro" id="IPR036097">
    <property type="entry name" value="HisK_dim/P_sf"/>
</dbReference>
<dbReference type="InterPro" id="IPR036641">
    <property type="entry name" value="HPT_dom_sf"/>
</dbReference>
<keyword evidence="6 14" id="KW-0812">Transmembrane</keyword>
<feature type="transmembrane region" description="Helical" evidence="14">
    <location>
        <begin position="211"/>
        <end position="227"/>
    </location>
</feature>
<keyword evidence="8" id="KW-0067">ATP-binding</keyword>
<dbReference type="EC" id="2.7.13.3" evidence="3"/>
<sequence length="897" mass="100297">MTTTAPSNRARTRGRQYGIVSLVLVAGYLLARQITWTSSVHLHTLLETVATTLAFMVGVLALMRHHTEKEDLYLLIGAGFLGTALLDLYHTIVTSAPFTQAMALDYTTLIPWSWFSSRFFLAFFLVLSWFFTRHDTRIHPSRLNPRWVLRGMGLFTLANLLFFMLMPLPRAIHPEWFVPRPQEWVPASLFLIALIGFLNKGNWRDNTFEHWLVLALLVNFWGEALFMATSDQLYDERFDLGHFFKQISYLCVLIGLLISILVVSFDLKQARQEAETANRSKSAFLANMSHEIRTPMNGVLGMIELALNVAISPTTREYLFKAQASSLTLLRLINDILDFSKIEQGALVLEKIPFRLPDLLADVADLFAPNIADKDLRLDIITPARKIEWLIGDPLRLQQVLFNLVGNAVKFTPRGRITVSVAALGRTAGKEQIQFRVMDEGIGIPLEKQSALFAPFTQADESTTRRFGGTGLGLAICKRLVEMMEGEIWVRSAPGRGSTFHFTVLLEIGQPSGEACSTRAVTAHRRAPLSRDALVNHLGGARVLLVEDQPINRQVAEAMLSGVGLIVECADNGQMALDKLEQDSFDLVLMDIQMPIMDGLSATRALRADARWRELPVLAMSAHAMHEDRLESLNAGMNEHVTKPIDSAQLFALLTRWIAPQSQRISAPAMKEATHGGHSFEGLTCIEVEELLDRVNHNQQLARMLLKEFVRGQEQSIPRLRSWLESGDPEDGTRAMRLVHSLKGMAGNLSARRVFESARALEMVLRAGAVSTAWSLLLDDLERALDQLVAEVRAWERSETAAGVMVEAQGFDARTVGELLRQLKPMLIQQDFDACVLFERLKPMLEAGLTSEKDYSNLIRELGGCLDQLDFQEARQVLHRLVGVIGLEMAQDESGDG</sequence>
<dbReference type="Gene3D" id="1.10.287.130">
    <property type="match status" value="1"/>
</dbReference>
<keyword evidence="4" id="KW-1003">Cell membrane</keyword>
<dbReference type="Gene3D" id="3.40.50.2300">
    <property type="match status" value="1"/>
</dbReference>
<evidence type="ECO:0000256" key="1">
    <source>
        <dbReference type="ARBA" id="ARBA00000085"/>
    </source>
</evidence>
<dbReference type="CDD" id="cd17546">
    <property type="entry name" value="REC_hyHK_CKI1_RcsC-like"/>
    <property type="match status" value="1"/>
</dbReference>
<feature type="transmembrane region" description="Helical" evidence="14">
    <location>
        <begin position="184"/>
        <end position="199"/>
    </location>
</feature>
<evidence type="ECO:0000256" key="4">
    <source>
        <dbReference type="ARBA" id="ARBA00022475"/>
    </source>
</evidence>
<dbReference type="PROSITE" id="PS50109">
    <property type="entry name" value="HIS_KIN"/>
    <property type="match status" value="1"/>
</dbReference>
<evidence type="ECO:0000256" key="5">
    <source>
        <dbReference type="ARBA" id="ARBA00022553"/>
    </source>
</evidence>
<feature type="transmembrane region" description="Helical" evidence="14">
    <location>
        <begin position="247"/>
        <end position="265"/>
    </location>
</feature>
<evidence type="ECO:0000259" key="16">
    <source>
        <dbReference type="PROSITE" id="PS50110"/>
    </source>
</evidence>
<dbReference type="SUPFAM" id="SSF52172">
    <property type="entry name" value="CheY-like"/>
    <property type="match status" value="1"/>
</dbReference>
<feature type="domain" description="HPt" evidence="17">
    <location>
        <begin position="698"/>
        <end position="795"/>
    </location>
</feature>
<evidence type="ECO:0000313" key="19">
    <source>
        <dbReference type="Proteomes" id="UP001628193"/>
    </source>
</evidence>
<keyword evidence="19" id="KW-1185">Reference proteome</keyword>
<keyword evidence="18" id="KW-0808">Transferase</keyword>
<dbReference type="Gene3D" id="3.30.565.10">
    <property type="entry name" value="Histidine kinase-like ATPase, C-terminal domain"/>
    <property type="match status" value="1"/>
</dbReference>
<dbReference type="Proteomes" id="UP001628193">
    <property type="component" value="Unassembled WGS sequence"/>
</dbReference>
<dbReference type="Pfam" id="PF00072">
    <property type="entry name" value="Response_reg"/>
    <property type="match status" value="1"/>
</dbReference>
<dbReference type="InterPro" id="IPR003594">
    <property type="entry name" value="HATPase_dom"/>
</dbReference>
<dbReference type="SUPFAM" id="SSF47384">
    <property type="entry name" value="Homodimeric domain of signal transducing histidine kinase"/>
    <property type="match status" value="1"/>
</dbReference>
<evidence type="ECO:0000256" key="6">
    <source>
        <dbReference type="ARBA" id="ARBA00022692"/>
    </source>
</evidence>
<dbReference type="CDD" id="cd16922">
    <property type="entry name" value="HATPase_EvgS-ArcB-TorS-like"/>
    <property type="match status" value="1"/>
</dbReference>
<evidence type="ECO:0000259" key="17">
    <source>
        <dbReference type="PROSITE" id="PS50894"/>
    </source>
</evidence>
<dbReference type="PROSITE" id="PS50110">
    <property type="entry name" value="RESPONSE_REGULATORY"/>
    <property type="match status" value="1"/>
</dbReference>
<dbReference type="PROSITE" id="PS50894">
    <property type="entry name" value="HPT"/>
    <property type="match status" value="1"/>
</dbReference>
<dbReference type="InterPro" id="IPR036890">
    <property type="entry name" value="HATPase_C_sf"/>
</dbReference>
<evidence type="ECO:0000256" key="12">
    <source>
        <dbReference type="PROSITE-ProRule" id="PRU00110"/>
    </source>
</evidence>
<keyword evidence="7" id="KW-0547">Nucleotide-binding</keyword>
<dbReference type="PANTHER" id="PTHR45339">
    <property type="entry name" value="HYBRID SIGNAL TRANSDUCTION HISTIDINE KINASE J"/>
    <property type="match status" value="1"/>
</dbReference>
<dbReference type="CDD" id="cd00088">
    <property type="entry name" value="HPT"/>
    <property type="match status" value="1"/>
</dbReference>
<protein>
    <recommendedName>
        <fullName evidence="3">histidine kinase</fullName>
        <ecNumber evidence="3">2.7.13.3</ecNumber>
    </recommendedName>
</protein>
<feature type="transmembrane region" description="Helical" evidence="14">
    <location>
        <begin position="112"/>
        <end position="131"/>
    </location>
</feature>
<evidence type="ECO:0000256" key="10">
    <source>
        <dbReference type="ARBA" id="ARBA00023012"/>
    </source>
</evidence>
<evidence type="ECO:0000256" key="2">
    <source>
        <dbReference type="ARBA" id="ARBA00004651"/>
    </source>
</evidence>
<feature type="modified residue" description="Phosphohistidine" evidence="12">
    <location>
        <position position="740"/>
    </location>
</feature>
<dbReference type="Pfam" id="PF00512">
    <property type="entry name" value="HisKA"/>
    <property type="match status" value="1"/>
</dbReference>
<keyword evidence="10" id="KW-0902">Two-component regulatory system</keyword>
<keyword evidence="18" id="KW-0418">Kinase</keyword>
<evidence type="ECO:0000313" key="18">
    <source>
        <dbReference type="EMBL" id="GAB0058478.1"/>
    </source>
</evidence>
<feature type="domain" description="Histidine kinase" evidence="15">
    <location>
        <begin position="287"/>
        <end position="508"/>
    </location>
</feature>
<evidence type="ECO:0000256" key="7">
    <source>
        <dbReference type="ARBA" id="ARBA00022741"/>
    </source>
</evidence>
<dbReference type="SMART" id="SM00388">
    <property type="entry name" value="HisKA"/>
    <property type="match status" value="1"/>
</dbReference>
<comment type="caution">
    <text evidence="18">The sequence shown here is derived from an EMBL/GenBank/DDBJ whole genome shotgun (WGS) entry which is preliminary data.</text>
</comment>
<gene>
    <name evidence="18" type="primary">rcsC_71</name>
    <name evidence="18" type="ORF">SIID45300_02827</name>
</gene>
<dbReference type="InterPro" id="IPR008207">
    <property type="entry name" value="Sig_transdc_His_kin_Hpt_dom"/>
</dbReference>
<feature type="transmembrane region" description="Helical" evidence="14">
    <location>
        <begin position="152"/>
        <end position="172"/>
    </location>
</feature>
<evidence type="ECO:0000256" key="9">
    <source>
        <dbReference type="ARBA" id="ARBA00022989"/>
    </source>
</evidence>
<dbReference type="SUPFAM" id="SSF55874">
    <property type="entry name" value="ATPase domain of HSP90 chaperone/DNA topoisomerase II/histidine kinase"/>
    <property type="match status" value="1"/>
</dbReference>
<dbReference type="InterPro" id="IPR033425">
    <property type="entry name" value="MASE3"/>
</dbReference>
<dbReference type="InterPro" id="IPR011006">
    <property type="entry name" value="CheY-like_superfamily"/>
</dbReference>
<dbReference type="CDD" id="cd00082">
    <property type="entry name" value="HisKA"/>
    <property type="match status" value="1"/>
</dbReference>
<dbReference type="GO" id="GO:0004673">
    <property type="term" value="F:protein histidine kinase activity"/>
    <property type="evidence" value="ECO:0007669"/>
    <property type="project" value="UniProtKB-EC"/>
</dbReference>
<dbReference type="SMART" id="SM00387">
    <property type="entry name" value="HATPase_c"/>
    <property type="match status" value="1"/>
</dbReference>
<name>A0ABQ0CC81_9PROT</name>
<keyword evidence="9 14" id="KW-1133">Transmembrane helix</keyword>
<dbReference type="InterPro" id="IPR005467">
    <property type="entry name" value="His_kinase_dom"/>
</dbReference>
<reference evidence="18 19" key="1">
    <citation type="submission" date="2024-09" db="EMBL/GenBank/DDBJ databases">
        <title>Draft genome sequence of Candidatus Magnetaquicoccaceae bacterium FCR-1.</title>
        <authorList>
            <person name="Shimoshige H."/>
            <person name="Shimamura S."/>
            <person name="Taoka A."/>
            <person name="Kobayashi H."/>
            <person name="Maekawa T."/>
        </authorList>
    </citation>
    <scope>NUCLEOTIDE SEQUENCE [LARGE SCALE GENOMIC DNA]</scope>
    <source>
        <strain evidence="18 19">FCR-1</strain>
    </source>
</reference>
<evidence type="ECO:0000256" key="13">
    <source>
        <dbReference type="PROSITE-ProRule" id="PRU00169"/>
    </source>
</evidence>
<dbReference type="InterPro" id="IPR004358">
    <property type="entry name" value="Sig_transdc_His_kin-like_C"/>
</dbReference>
<evidence type="ECO:0000256" key="11">
    <source>
        <dbReference type="ARBA" id="ARBA00023136"/>
    </source>
</evidence>
<dbReference type="Pfam" id="PF01627">
    <property type="entry name" value="Hpt"/>
    <property type="match status" value="1"/>
</dbReference>
<dbReference type="Pfam" id="PF17159">
    <property type="entry name" value="MASE3"/>
    <property type="match status" value="1"/>
</dbReference>
<dbReference type="PANTHER" id="PTHR45339:SF1">
    <property type="entry name" value="HYBRID SIGNAL TRANSDUCTION HISTIDINE KINASE J"/>
    <property type="match status" value="1"/>
</dbReference>
<dbReference type="PRINTS" id="PR00344">
    <property type="entry name" value="BCTRLSENSOR"/>
</dbReference>
<evidence type="ECO:0000259" key="15">
    <source>
        <dbReference type="PROSITE" id="PS50109"/>
    </source>
</evidence>
<comment type="subcellular location">
    <subcellularLocation>
        <location evidence="2">Cell membrane</location>
        <topology evidence="2">Multi-pass membrane protein</topology>
    </subcellularLocation>
</comment>
<evidence type="ECO:0000256" key="14">
    <source>
        <dbReference type="SAM" id="Phobius"/>
    </source>
</evidence>
<feature type="transmembrane region" description="Helical" evidence="14">
    <location>
        <begin position="17"/>
        <end position="34"/>
    </location>
</feature>
<feature type="modified residue" description="4-aspartylphosphate" evidence="13">
    <location>
        <position position="591"/>
    </location>
</feature>